<keyword evidence="5 6" id="KW-0472">Membrane</keyword>
<dbReference type="GO" id="GO:0016020">
    <property type="term" value="C:membrane"/>
    <property type="evidence" value="ECO:0007669"/>
    <property type="project" value="UniProtKB-SubCell"/>
</dbReference>
<gene>
    <name evidence="7" type="ORF">BSAL_76410</name>
</gene>
<sequence>MSRKSMLQSAVIWSIGDTIAQYMSFYSSSSSKVSDGAVAAGFFDQFDTRRTLIAASYGGLVFTPIASRWYQHVVRLFPQTTLPSITRRVLADQLLWSPVALAIYFSTMSLVHLGPSIDAVHDVQYKIGTVLPPTLVTNWMFWMPLQFVNFFFVAPHRWILTVNLAAIPWTAYLSYMEAK</sequence>
<protein>
    <submittedName>
        <fullName evidence="7">Membrane-associated protein, putative</fullName>
    </submittedName>
</protein>
<dbReference type="OrthoDB" id="430207at2759"/>
<keyword evidence="3 6" id="KW-0812">Transmembrane</keyword>
<evidence type="ECO:0000256" key="5">
    <source>
        <dbReference type="ARBA" id="ARBA00023136"/>
    </source>
</evidence>
<dbReference type="Proteomes" id="UP000051952">
    <property type="component" value="Unassembled WGS sequence"/>
</dbReference>
<organism evidence="7 8">
    <name type="scientific">Bodo saltans</name>
    <name type="common">Flagellated protozoan</name>
    <dbReference type="NCBI Taxonomy" id="75058"/>
    <lineage>
        <taxon>Eukaryota</taxon>
        <taxon>Discoba</taxon>
        <taxon>Euglenozoa</taxon>
        <taxon>Kinetoplastea</taxon>
        <taxon>Metakinetoplastina</taxon>
        <taxon>Eubodonida</taxon>
        <taxon>Bodonidae</taxon>
        <taxon>Bodo</taxon>
    </lineage>
</organism>
<comment type="similarity">
    <text evidence="2 6">Belongs to the peroxisomal membrane protein PXMP2/4 family.</text>
</comment>
<evidence type="ECO:0000256" key="3">
    <source>
        <dbReference type="ARBA" id="ARBA00022692"/>
    </source>
</evidence>
<evidence type="ECO:0000313" key="7">
    <source>
        <dbReference type="EMBL" id="CUG25248.1"/>
    </source>
</evidence>
<dbReference type="PANTHER" id="PTHR11266">
    <property type="entry name" value="PEROXISOMAL MEMBRANE PROTEIN 2, PXMP2 MPV17"/>
    <property type="match status" value="1"/>
</dbReference>
<dbReference type="PANTHER" id="PTHR11266:SF17">
    <property type="entry name" value="PROTEIN MPV17"/>
    <property type="match status" value="1"/>
</dbReference>
<evidence type="ECO:0000256" key="4">
    <source>
        <dbReference type="ARBA" id="ARBA00022989"/>
    </source>
</evidence>
<dbReference type="EMBL" id="CYKH01000718">
    <property type="protein sequence ID" value="CUG25248.1"/>
    <property type="molecule type" value="Genomic_DNA"/>
</dbReference>
<dbReference type="InterPro" id="IPR007248">
    <property type="entry name" value="Mpv17_PMP22"/>
</dbReference>
<keyword evidence="4 6" id="KW-1133">Transmembrane helix</keyword>
<accession>A0A0S4IW51</accession>
<dbReference type="OMA" id="WPAAMTI"/>
<feature type="transmembrane region" description="Helical" evidence="6">
    <location>
        <begin position="94"/>
        <end position="115"/>
    </location>
</feature>
<evidence type="ECO:0000256" key="1">
    <source>
        <dbReference type="ARBA" id="ARBA00004141"/>
    </source>
</evidence>
<evidence type="ECO:0000256" key="2">
    <source>
        <dbReference type="ARBA" id="ARBA00006824"/>
    </source>
</evidence>
<proteinExistence type="inferred from homology"/>
<evidence type="ECO:0000313" key="8">
    <source>
        <dbReference type="Proteomes" id="UP000051952"/>
    </source>
</evidence>
<dbReference type="AlphaFoldDB" id="A0A0S4IW51"/>
<keyword evidence="8" id="KW-1185">Reference proteome</keyword>
<dbReference type="GO" id="GO:0005737">
    <property type="term" value="C:cytoplasm"/>
    <property type="evidence" value="ECO:0007669"/>
    <property type="project" value="TreeGrafter"/>
</dbReference>
<evidence type="ECO:0000256" key="6">
    <source>
        <dbReference type="RuleBase" id="RU363053"/>
    </source>
</evidence>
<dbReference type="Pfam" id="PF04117">
    <property type="entry name" value="Mpv17_PMP22"/>
    <property type="match status" value="1"/>
</dbReference>
<reference evidence="8" key="1">
    <citation type="submission" date="2015-09" db="EMBL/GenBank/DDBJ databases">
        <authorList>
            <consortium name="Pathogen Informatics"/>
        </authorList>
    </citation>
    <scope>NUCLEOTIDE SEQUENCE [LARGE SCALE GENOMIC DNA]</scope>
    <source>
        <strain evidence="8">Lake Konstanz</strain>
    </source>
</reference>
<dbReference type="VEuPathDB" id="TriTrypDB:BSAL_76410"/>
<comment type="subcellular location">
    <subcellularLocation>
        <location evidence="1">Membrane</location>
        <topology evidence="1">Multi-pass membrane protein</topology>
    </subcellularLocation>
</comment>
<name>A0A0S4IW51_BODSA</name>
<feature type="transmembrane region" description="Helical" evidence="6">
    <location>
        <begin position="135"/>
        <end position="154"/>
    </location>
</feature>